<protein>
    <submittedName>
        <fullName evidence="4">Peptidase-like protein</fullName>
    </submittedName>
</protein>
<dbReference type="Pfam" id="PF01546">
    <property type="entry name" value="Peptidase_M20"/>
    <property type="match status" value="1"/>
</dbReference>
<sequence length="218" mass="23329">MPRLTAAERAALDGLEFDPDEFRARVGTEALPARFGESYYERLLCRPSLTVSGIVGGHTGAGVKSLIPTSATAKADVRLVGQQDPDEVVAAIARFAAAEHPEVTVRKLFGQPPSRTPIDHPYADLVERAVAECVGERPRRVPSLAGTTPDHVFTRQLGVPAVMVPLAPADQNHHGPNEYMRVSYLLRGVRIVARLIELLATAGRDTSPATERGAGVPG</sequence>
<dbReference type="RefSeq" id="WP_170286326.1">
    <property type="nucleotide sequence ID" value="NZ_VLKE01000001.1"/>
</dbReference>
<dbReference type="InterPro" id="IPR051458">
    <property type="entry name" value="Cyt/Met_Dipeptidase"/>
</dbReference>
<dbReference type="GO" id="GO:0006508">
    <property type="term" value="P:proteolysis"/>
    <property type="evidence" value="ECO:0007669"/>
    <property type="project" value="UniProtKB-KW"/>
</dbReference>
<dbReference type="EMBL" id="VLKE01000001">
    <property type="protein sequence ID" value="TWH65114.1"/>
    <property type="molecule type" value="Genomic_DNA"/>
</dbReference>
<dbReference type="Gene3D" id="1.10.150.900">
    <property type="match status" value="1"/>
</dbReference>
<keyword evidence="3" id="KW-0378">Hydrolase</keyword>
<comment type="caution">
    <text evidence="4">The sequence shown here is derived from an EMBL/GenBank/DDBJ whole genome shotgun (WGS) entry which is preliminary data.</text>
</comment>
<dbReference type="InterPro" id="IPR002933">
    <property type="entry name" value="Peptidase_M20"/>
</dbReference>
<evidence type="ECO:0000256" key="3">
    <source>
        <dbReference type="ARBA" id="ARBA00022801"/>
    </source>
</evidence>
<dbReference type="SUPFAM" id="SSF53187">
    <property type="entry name" value="Zn-dependent exopeptidases"/>
    <property type="match status" value="1"/>
</dbReference>
<accession>A0A562I347</accession>
<evidence type="ECO:0000313" key="4">
    <source>
        <dbReference type="EMBL" id="TWH65114.1"/>
    </source>
</evidence>
<reference evidence="4 5" key="1">
    <citation type="submission" date="2019-07" db="EMBL/GenBank/DDBJ databases">
        <title>R&amp;d 2014.</title>
        <authorList>
            <person name="Klenk H.-P."/>
        </authorList>
    </citation>
    <scope>NUCLEOTIDE SEQUENCE [LARGE SCALE GENOMIC DNA]</scope>
    <source>
        <strain evidence="4 5">DSM 43868</strain>
    </source>
</reference>
<keyword evidence="2" id="KW-0479">Metal-binding</keyword>
<evidence type="ECO:0000256" key="1">
    <source>
        <dbReference type="ARBA" id="ARBA00022670"/>
    </source>
</evidence>
<dbReference type="PANTHER" id="PTHR43270:SF8">
    <property type="entry name" value="DI- AND TRIPEPTIDASE DUG2-RELATED"/>
    <property type="match status" value="1"/>
</dbReference>
<dbReference type="AlphaFoldDB" id="A0A562I347"/>
<dbReference type="PANTHER" id="PTHR43270">
    <property type="entry name" value="BETA-ALA-HIS DIPEPTIDASE"/>
    <property type="match status" value="1"/>
</dbReference>
<keyword evidence="5" id="KW-1185">Reference proteome</keyword>
<name>A0A562I347_MICOL</name>
<gene>
    <name evidence="4" type="ORF">JD77_00049</name>
</gene>
<evidence type="ECO:0000313" key="5">
    <source>
        <dbReference type="Proteomes" id="UP000319825"/>
    </source>
</evidence>
<proteinExistence type="predicted"/>
<dbReference type="GO" id="GO:0008233">
    <property type="term" value="F:peptidase activity"/>
    <property type="evidence" value="ECO:0007669"/>
    <property type="project" value="UniProtKB-KW"/>
</dbReference>
<dbReference type="GO" id="GO:0046872">
    <property type="term" value="F:metal ion binding"/>
    <property type="evidence" value="ECO:0007669"/>
    <property type="project" value="UniProtKB-KW"/>
</dbReference>
<keyword evidence="1" id="KW-0645">Protease</keyword>
<evidence type="ECO:0000256" key="2">
    <source>
        <dbReference type="ARBA" id="ARBA00022723"/>
    </source>
</evidence>
<dbReference type="Proteomes" id="UP000319825">
    <property type="component" value="Unassembled WGS sequence"/>
</dbReference>
<dbReference type="Gene3D" id="3.30.70.360">
    <property type="match status" value="1"/>
</dbReference>
<organism evidence="4 5">
    <name type="scientific">Micromonospora olivasterospora</name>
    <dbReference type="NCBI Taxonomy" id="1880"/>
    <lineage>
        <taxon>Bacteria</taxon>
        <taxon>Bacillati</taxon>
        <taxon>Actinomycetota</taxon>
        <taxon>Actinomycetes</taxon>
        <taxon>Micromonosporales</taxon>
        <taxon>Micromonosporaceae</taxon>
        <taxon>Micromonospora</taxon>
    </lineage>
</organism>